<feature type="region of interest" description="Disordered" evidence="18">
    <location>
        <begin position="287"/>
        <end position="325"/>
    </location>
</feature>
<dbReference type="PANTHER" id="PTHR46661">
    <property type="entry name" value="E3 UBIQUITIN-PROTEIN LIGASE ZNRF1-LIKE PROTEIN"/>
    <property type="match status" value="1"/>
</dbReference>
<evidence type="ECO:0000256" key="18">
    <source>
        <dbReference type="SAM" id="MobiDB-lite"/>
    </source>
</evidence>
<evidence type="ECO:0000256" key="2">
    <source>
        <dbReference type="ARBA" id="ARBA00004170"/>
    </source>
</evidence>
<evidence type="ECO:0000259" key="20">
    <source>
        <dbReference type="PROSITE" id="PS50178"/>
    </source>
</evidence>
<keyword evidence="7" id="KW-0808">Transferase</keyword>
<keyword evidence="13" id="KW-0862">Zinc</keyword>
<keyword evidence="16" id="KW-0449">Lipoprotein</keyword>
<keyword evidence="10" id="KW-0967">Endosome</keyword>
<evidence type="ECO:0000313" key="21">
    <source>
        <dbReference type="EMBL" id="KAG9238805.1"/>
    </source>
</evidence>
<feature type="compositionally biased region" description="Polar residues" evidence="18">
    <location>
        <begin position="288"/>
        <end position="300"/>
    </location>
</feature>
<feature type="compositionally biased region" description="Low complexity" evidence="18">
    <location>
        <begin position="301"/>
        <end position="316"/>
    </location>
</feature>
<evidence type="ECO:0000256" key="1">
    <source>
        <dbReference type="ARBA" id="ARBA00000900"/>
    </source>
</evidence>
<sequence length="394" mass="43393">MVLIGLFVRKHHCRKCGRVVCNSCSPHRITIPFQYIVQPPFECATPLPASCRTRPERELERMGSSIEVASLGGGERVRLCNPCVPDPNIAPPQTNSGQSQQAISSPARHGRSASGAIWTYGPYQGPQIQPNRQTGPISVREALANTPRRPREPIIFGNNDGPSYFSRPVERGSSYNHREDPRLGMDAMEPRSRSSTVGAPSRESHHMNNAFTPTGEAVTTAPQRYSSLIPRIGSDLSRPLPPSPQPRTQIPEEDECWVCHKELPSRTLPDFENQRSQHVESCIISAMRGSSPSPARPTQNTSTAITAPAAPSTSQPRVGSPSPAQVRRTGVFPYIATEKDCVDDAECTICLEEFEVGIEMGRLECFCRFHLKCIRHWFGSKPGQCPVHQHAGGY</sequence>
<dbReference type="PANTHER" id="PTHR46661:SF4">
    <property type="entry name" value="RING-TYPE DOMAIN-CONTAINING PROTEIN"/>
    <property type="match status" value="1"/>
</dbReference>
<evidence type="ECO:0000256" key="6">
    <source>
        <dbReference type="ARBA" id="ARBA00012483"/>
    </source>
</evidence>
<keyword evidence="12" id="KW-0833">Ubl conjugation pathway</keyword>
<evidence type="ECO:0000256" key="8">
    <source>
        <dbReference type="ARBA" id="ARBA00022707"/>
    </source>
</evidence>
<dbReference type="GO" id="GO:0008270">
    <property type="term" value="F:zinc ion binding"/>
    <property type="evidence" value="ECO:0007669"/>
    <property type="project" value="UniProtKB-KW"/>
</dbReference>
<name>A0A9P7YT87_9HELO</name>
<dbReference type="GO" id="GO:0070936">
    <property type="term" value="P:protein K48-linked ubiquitination"/>
    <property type="evidence" value="ECO:0007669"/>
    <property type="project" value="TreeGrafter"/>
</dbReference>
<evidence type="ECO:0000256" key="13">
    <source>
        <dbReference type="ARBA" id="ARBA00022833"/>
    </source>
</evidence>
<organism evidence="21 22">
    <name type="scientific">Amylocarpus encephaloides</name>
    <dbReference type="NCBI Taxonomy" id="45428"/>
    <lineage>
        <taxon>Eukaryota</taxon>
        <taxon>Fungi</taxon>
        <taxon>Dikarya</taxon>
        <taxon>Ascomycota</taxon>
        <taxon>Pezizomycotina</taxon>
        <taxon>Leotiomycetes</taxon>
        <taxon>Helotiales</taxon>
        <taxon>Helotiales incertae sedis</taxon>
        <taxon>Amylocarpus</taxon>
    </lineage>
</organism>
<keyword evidence="14" id="KW-0472">Membrane</keyword>
<dbReference type="SUPFAM" id="SSF57850">
    <property type="entry name" value="RING/U-box"/>
    <property type="match status" value="1"/>
</dbReference>
<dbReference type="PROSITE" id="PS50089">
    <property type="entry name" value="ZF_RING_2"/>
    <property type="match status" value="1"/>
</dbReference>
<dbReference type="InterPro" id="IPR013083">
    <property type="entry name" value="Znf_RING/FYVE/PHD"/>
</dbReference>
<dbReference type="GO" id="GO:0043161">
    <property type="term" value="P:proteasome-mediated ubiquitin-dependent protein catabolic process"/>
    <property type="evidence" value="ECO:0007669"/>
    <property type="project" value="TreeGrafter"/>
</dbReference>
<dbReference type="SUPFAM" id="SSF57903">
    <property type="entry name" value="FYVE/PHD zinc finger"/>
    <property type="match status" value="1"/>
</dbReference>
<reference evidence="21" key="1">
    <citation type="journal article" date="2021" name="IMA Fungus">
        <title>Genomic characterization of three marine fungi, including Emericellopsis atlantica sp. nov. with signatures of a generalist lifestyle and marine biomass degradation.</title>
        <authorList>
            <person name="Hagestad O.C."/>
            <person name="Hou L."/>
            <person name="Andersen J.H."/>
            <person name="Hansen E.H."/>
            <person name="Altermark B."/>
            <person name="Li C."/>
            <person name="Kuhnert E."/>
            <person name="Cox R.J."/>
            <person name="Crous P.W."/>
            <person name="Spatafora J.W."/>
            <person name="Lail K."/>
            <person name="Amirebrahimi M."/>
            <person name="Lipzen A."/>
            <person name="Pangilinan J."/>
            <person name="Andreopoulos W."/>
            <person name="Hayes R.D."/>
            <person name="Ng V."/>
            <person name="Grigoriev I.V."/>
            <person name="Jackson S.A."/>
            <person name="Sutton T.D.S."/>
            <person name="Dobson A.D.W."/>
            <person name="Rama T."/>
        </authorList>
    </citation>
    <scope>NUCLEOTIDE SEQUENCE</scope>
    <source>
        <strain evidence="21">TRa018bII</strain>
    </source>
</reference>
<keyword evidence="15" id="KW-0458">Lysosome</keyword>
<dbReference type="CDD" id="cd16489">
    <property type="entry name" value="mRING-CH-C4HC2H_ZNRF"/>
    <property type="match status" value="1"/>
</dbReference>
<evidence type="ECO:0000256" key="7">
    <source>
        <dbReference type="ARBA" id="ARBA00022679"/>
    </source>
</evidence>
<dbReference type="EC" id="2.3.2.27" evidence="6"/>
<dbReference type="Pfam" id="PF01363">
    <property type="entry name" value="FYVE"/>
    <property type="match status" value="1"/>
</dbReference>
<keyword evidence="22" id="KW-1185">Reference proteome</keyword>
<dbReference type="AlphaFoldDB" id="A0A9P7YT87"/>
<dbReference type="Pfam" id="PF13639">
    <property type="entry name" value="zf-RING_2"/>
    <property type="match status" value="1"/>
</dbReference>
<evidence type="ECO:0000256" key="15">
    <source>
        <dbReference type="ARBA" id="ARBA00023228"/>
    </source>
</evidence>
<dbReference type="InterPro" id="IPR000306">
    <property type="entry name" value="Znf_FYVE"/>
</dbReference>
<evidence type="ECO:0000256" key="11">
    <source>
        <dbReference type="ARBA" id="ARBA00022771"/>
    </source>
</evidence>
<evidence type="ECO:0000256" key="14">
    <source>
        <dbReference type="ARBA" id="ARBA00023136"/>
    </source>
</evidence>
<feature type="domain" description="FYVE-type" evidence="20">
    <location>
        <begin position="1"/>
        <end position="88"/>
    </location>
</feature>
<evidence type="ECO:0000259" key="19">
    <source>
        <dbReference type="PROSITE" id="PS50089"/>
    </source>
</evidence>
<dbReference type="InterPro" id="IPR051878">
    <property type="entry name" value="ZNRF_ubiq-protein_ligase"/>
</dbReference>
<proteinExistence type="predicted"/>
<dbReference type="PROSITE" id="PS50178">
    <property type="entry name" value="ZF_FYVE"/>
    <property type="match status" value="1"/>
</dbReference>
<dbReference type="GO" id="GO:0005768">
    <property type="term" value="C:endosome"/>
    <property type="evidence" value="ECO:0007669"/>
    <property type="project" value="UniProtKB-SubCell"/>
</dbReference>
<comment type="caution">
    <text evidence="21">The sequence shown here is derived from an EMBL/GenBank/DDBJ whole genome shotgun (WGS) entry which is preliminary data.</text>
</comment>
<dbReference type="InterPro" id="IPR001841">
    <property type="entry name" value="Znf_RING"/>
</dbReference>
<evidence type="ECO:0000313" key="22">
    <source>
        <dbReference type="Proteomes" id="UP000824998"/>
    </source>
</evidence>
<dbReference type="Gene3D" id="3.30.40.10">
    <property type="entry name" value="Zinc/RING finger domain, C3HC4 (zinc finger)"/>
    <property type="match status" value="2"/>
</dbReference>
<evidence type="ECO:0000256" key="12">
    <source>
        <dbReference type="ARBA" id="ARBA00022786"/>
    </source>
</evidence>
<comment type="catalytic activity">
    <reaction evidence="1">
        <text>S-ubiquitinyl-[E2 ubiquitin-conjugating enzyme]-L-cysteine + [acceptor protein]-L-lysine = [E2 ubiquitin-conjugating enzyme]-L-cysteine + N(6)-ubiquitinyl-[acceptor protein]-L-lysine.</text>
        <dbReference type="EC" id="2.3.2.27"/>
    </reaction>
</comment>
<dbReference type="Proteomes" id="UP000824998">
    <property type="component" value="Unassembled WGS sequence"/>
</dbReference>
<dbReference type="EMBL" id="MU251365">
    <property type="protein sequence ID" value="KAG9238805.1"/>
    <property type="molecule type" value="Genomic_DNA"/>
</dbReference>
<dbReference type="InterPro" id="IPR011011">
    <property type="entry name" value="Znf_FYVE_PHD"/>
</dbReference>
<dbReference type="GO" id="GO:0061630">
    <property type="term" value="F:ubiquitin protein ligase activity"/>
    <property type="evidence" value="ECO:0007669"/>
    <property type="project" value="UniProtKB-EC"/>
</dbReference>
<evidence type="ECO:0000256" key="17">
    <source>
        <dbReference type="PROSITE-ProRule" id="PRU00175"/>
    </source>
</evidence>
<evidence type="ECO:0000256" key="4">
    <source>
        <dbReference type="ARBA" id="ARBA00004371"/>
    </source>
</evidence>
<protein>
    <recommendedName>
        <fullName evidence="6">RING-type E3 ubiquitin transferase</fullName>
        <ecNumber evidence="6">2.3.2.27</ecNumber>
    </recommendedName>
</protein>
<evidence type="ECO:0000256" key="5">
    <source>
        <dbReference type="ARBA" id="ARBA00004906"/>
    </source>
</evidence>
<evidence type="ECO:0000256" key="16">
    <source>
        <dbReference type="ARBA" id="ARBA00023288"/>
    </source>
</evidence>
<dbReference type="OrthoDB" id="660555at2759"/>
<keyword evidence="8" id="KW-0519">Myristate</keyword>
<evidence type="ECO:0000256" key="3">
    <source>
        <dbReference type="ARBA" id="ARBA00004177"/>
    </source>
</evidence>
<dbReference type="GO" id="GO:0016020">
    <property type="term" value="C:membrane"/>
    <property type="evidence" value="ECO:0007669"/>
    <property type="project" value="UniProtKB-SubCell"/>
</dbReference>
<feature type="region of interest" description="Disordered" evidence="18">
    <location>
        <begin position="172"/>
        <end position="214"/>
    </location>
</feature>
<feature type="compositionally biased region" description="Basic and acidic residues" evidence="18">
    <location>
        <begin position="176"/>
        <end position="192"/>
    </location>
</feature>
<keyword evidence="9" id="KW-0479">Metal-binding</keyword>
<keyword evidence="11 17" id="KW-0863">Zinc-finger</keyword>
<evidence type="ECO:0000256" key="9">
    <source>
        <dbReference type="ARBA" id="ARBA00022723"/>
    </source>
</evidence>
<accession>A0A9P7YT87</accession>
<comment type="pathway">
    <text evidence="5">Protein modification; protein ubiquitination.</text>
</comment>
<feature type="region of interest" description="Disordered" evidence="18">
    <location>
        <begin position="231"/>
        <end position="250"/>
    </location>
</feature>
<feature type="region of interest" description="Disordered" evidence="18">
    <location>
        <begin position="83"/>
        <end position="116"/>
    </location>
</feature>
<comment type="subcellular location">
    <subcellularLocation>
        <location evidence="3">Endosome</location>
    </subcellularLocation>
    <subcellularLocation>
        <location evidence="4">Lysosome</location>
    </subcellularLocation>
    <subcellularLocation>
        <location evidence="2">Membrane</location>
        <topology evidence="2">Peripheral membrane protein</topology>
    </subcellularLocation>
</comment>
<feature type="compositionally biased region" description="Polar residues" evidence="18">
    <location>
        <begin position="91"/>
        <end position="104"/>
    </location>
</feature>
<gene>
    <name evidence="21" type="ORF">BJ875DRAFT_4074</name>
</gene>
<dbReference type="InterPro" id="IPR017455">
    <property type="entry name" value="Znf_FYVE-rel"/>
</dbReference>
<evidence type="ECO:0000256" key="10">
    <source>
        <dbReference type="ARBA" id="ARBA00022753"/>
    </source>
</evidence>
<feature type="domain" description="RING-type" evidence="19">
    <location>
        <begin position="347"/>
        <end position="389"/>
    </location>
</feature>